<protein>
    <recommendedName>
        <fullName evidence="10">tRNA dimethylallyltransferase</fullName>
        <ecNumber evidence="10">2.5.1.75</ecNumber>
    </recommendedName>
    <alternativeName>
        <fullName evidence="10">Dimethylallyl diphosphate:tRNA dimethylallyltransferase</fullName>
        <shortName evidence="10">DMAPP:tRNA dimethylallyltransferase</shortName>
        <shortName evidence="10">DMATase</shortName>
    </alternativeName>
    <alternativeName>
        <fullName evidence="10">Isopentenyl-diphosphate:tRNA isopentenyltransferase</fullName>
        <shortName evidence="10">IPP transferase</shortName>
        <shortName evidence="10">IPPT</shortName>
        <shortName evidence="10">IPTase</shortName>
    </alternativeName>
</protein>
<accession>A0A2U1FAW2</accession>
<dbReference type="InterPro" id="IPR018022">
    <property type="entry name" value="IPT"/>
</dbReference>
<dbReference type="Proteomes" id="UP000245462">
    <property type="component" value="Unassembled WGS sequence"/>
</dbReference>
<dbReference type="NCBIfam" id="TIGR00174">
    <property type="entry name" value="miaA"/>
    <property type="match status" value="1"/>
</dbReference>
<feature type="binding site" evidence="10">
    <location>
        <begin position="6"/>
        <end position="13"/>
    </location>
    <ligand>
        <name>ATP</name>
        <dbReference type="ChEBI" id="CHEBI:30616"/>
    </ligand>
</feature>
<dbReference type="EC" id="2.5.1.75" evidence="10"/>
<comment type="subunit">
    <text evidence="10">Monomer.</text>
</comment>
<comment type="cofactor">
    <cofactor evidence="1 10">
        <name>Mg(2+)</name>
        <dbReference type="ChEBI" id="CHEBI:18420"/>
    </cofactor>
</comment>
<dbReference type="HAMAP" id="MF_00185">
    <property type="entry name" value="IPP_trans"/>
    <property type="match status" value="1"/>
</dbReference>
<keyword evidence="15" id="KW-1185">Reference proteome</keyword>
<feature type="site" description="Interaction with substrate tRNA" evidence="10">
    <location>
        <position position="123"/>
    </location>
</feature>
<reference evidence="14 15" key="1">
    <citation type="submission" date="2018-04" db="EMBL/GenBank/DDBJ databases">
        <title>Genomic Encyclopedia of Type Strains, Phase IV (KMG-IV): sequencing the most valuable type-strain genomes for metagenomic binning, comparative biology and taxonomic classification.</title>
        <authorList>
            <person name="Goeker M."/>
        </authorList>
    </citation>
    <scope>NUCLEOTIDE SEQUENCE [LARGE SCALE GENOMIC DNA]</scope>
    <source>
        <strain evidence="14 15">DSM 28520</strain>
    </source>
</reference>
<evidence type="ECO:0000313" key="15">
    <source>
        <dbReference type="Proteomes" id="UP000245462"/>
    </source>
</evidence>
<dbReference type="Gene3D" id="1.10.287.890">
    <property type="entry name" value="Crystal structure of tRNA isopentenylpyrophosphate transferase (bh2366) domain"/>
    <property type="match status" value="1"/>
</dbReference>
<evidence type="ECO:0000256" key="3">
    <source>
        <dbReference type="ARBA" id="ARBA00005842"/>
    </source>
</evidence>
<evidence type="ECO:0000256" key="11">
    <source>
        <dbReference type="RuleBase" id="RU003783"/>
    </source>
</evidence>
<comment type="similarity">
    <text evidence="3 10 13">Belongs to the IPP transferase family.</text>
</comment>
<evidence type="ECO:0000256" key="8">
    <source>
        <dbReference type="ARBA" id="ARBA00022842"/>
    </source>
</evidence>
<dbReference type="GO" id="GO:0006400">
    <property type="term" value="P:tRNA modification"/>
    <property type="evidence" value="ECO:0007669"/>
    <property type="project" value="TreeGrafter"/>
</dbReference>
<keyword evidence="5 10" id="KW-0819">tRNA processing</keyword>
<dbReference type="PANTHER" id="PTHR11088:SF60">
    <property type="entry name" value="TRNA DIMETHYLALLYLTRANSFERASE"/>
    <property type="match status" value="1"/>
</dbReference>
<evidence type="ECO:0000256" key="6">
    <source>
        <dbReference type="ARBA" id="ARBA00022741"/>
    </source>
</evidence>
<dbReference type="RefSeq" id="WP_116679484.1">
    <property type="nucleotide sequence ID" value="NZ_QEKY01000009.1"/>
</dbReference>
<evidence type="ECO:0000256" key="13">
    <source>
        <dbReference type="RuleBase" id="RU003785"/>
    </source>
</evidence>
<dbReference type="AlphaFoldDB" id="A0A2U1FAW2"/>
<keyword evidence="8 10" id="KW-0460">Magnesium</keyword>
<name>A0A2U1FAW2_9PORP</name>
<comment type="function">
    <text evidence="2 10 12">Catalyzes the transfer of a dimethylallyl group onto the adenine at position 37 in tRNAs that read codons beginning with uridine, leading to the formation of N6-(dimethylallyl)adenosine (i(6)A).</text>
</comment>
<feature type="site" description="Interaction with substrate tRNA" evidence="10">
    <location>
        <position position="100"/>
    </location>
</feature>
<feature type="binding site" evidence="10">
    <location>
        <begin position="8"/>
        <end position="13"/>
    </location>
    <ligand>
        <name>substrate</name>
    </ligand>
</feature>
<evidence type="ECO:0000256" key="7">
    <source>
        <dbReference type="ARBA" id="ARBA00022840"/>
    </source>
</evidence>
<comment type="caution">
    <text evidence="14">The sequence shown here is derived from an EMBL/GenBank/DDBJ whole genome shotgun (WGS) entry which is preliminary data.</text>
</comment>
<dbReference type="Pfam" id="PF01715">
    <property type="entry name" value="IPPT"/>
    <property type="match status" value="1"/>
</dbReference>
<proteinExistence type="inferred from homology"/>
<gene>
    <name evidence="10" type="primary">miaA</name>
    <name evidence="14" type="ORF">C7382_10965</name>
</gene>
<keyword evidence="4 10" id="KW-0808">Transferase</keyword>
<dbReference type="Gene3D" id="3.40.50.300">
    <property type="entry name" value="P-loop containing nucleotide triphosphate hydrolases"/>
    <property type="match status" value="1"/>
</dbReference>
<dbReference type="PANTHER" id="PTHR11088">
    <property type="entry name" value="TRNA DIMETHYLALLYLTRANSFERASE"/>
    <property type="match status" value="1"/>
</dbReference>
<sequence length="306" mass="34574">MITILGPTACGKTRLAVSLALRLGTEIISADSRQIYCGMDIGTGKDLADYQVGGITIPYHLIDIRPAGDKYNLFAYQHDFHRAYEDITRRGMEPVLCGGTGMYIEAVLKGYHLPDVPPNPSLRASQQGKTLAELTTILAGYGPLHNKTDVDSAQRAIRAIEIADFISRQPAEQTEFAPIDSLIIGLDLDRDTRRRRITDRLHARLQEGMLDEVRGLLDSGIPAEDLIYYGLEYKYVTLYITRQTDYQTMFTRLETAIHQFAKRQMTWFRGMERRGFRIHWINALLPVEEQCETALSLYADYGGGHQ</sequence>
<evidence type="ECO:0000256" key="4">
    <source>
        <dbReference type="ARBA" id="ARBA00022679"/>
    </source>
</evidence>
<evidence type="ECO:0000256" key="9">
    <source>
        <dbReference type="ARBA" id="ARBA00049563"/>
    </source>
</evidence>
<dbReference type="GeneID" id="94550951"/>
<dbReference type="GO" id="GO:0005524">
    <property type="term" value="F:ATP binding"/>
    <property type="evidence" value="ECO:0007669"/>
    <property type="project" value="UniProtKB-UniRule"/>
</dbReference>
<evidence type="ECO:0000313" key="14">
    <source>
        <dbReference type="EMBL" id="PVZ09322.1"/>
    </source>
</evidence>
<evidence type="ECO:0000256" key="1">
    <source>
        <dbReference type="ARBA" id="ARBA00001946"/>
    </source>
</evidence>
<evidence type="ECO:0000256" key="10">
    <source>
        <dbReference type="HAMAP-Rule" id="MF_00185"/>
    </source>
</evidence>
<comment type="caution">
    <text evidence="10">Lacks conserved residue(s) required for the propagation of feature annotation.</text>
</comment>
<dbReference type="InterPro" id="IPR039657">
    <property type="entry name" value="Dimethylallyltransferase"/>
</dbReference>
<evidence type="ECO:0000256" key="2">
    <source>
        <dbReference type="ARBA" id="ARBA00003213"/>
    </source>
</evidence>
<dbReference type="OrthoDB" id="9776390at2"/>
<feature type="region of interest" description="Interaction with substrate tRNA" evidence="10">
    <location>
        <begin position="31"/>
        <end position="34"/>
    </location>
</feature>
<dbReference type="SUPFAM" id="SSF52540">
    <property type="entry name" value="P-loop containing nucleoside triphosphate hydrolases"/>
    <property type="match status" value="2"/>
</dbReference>
<dbReference type="EMBL" id="QEKY01000009">
    <property type="protein sequence ID" value="PVZ09322.1"/>
    <property type="molecule type" value="Genomic_DNA"/>
</dbReference>
<keyword evidence="6 10" id="KW-0547">Nucleotide-binding</keyword>
<evidence type="ECO:0000256" key="12">
    <source>
        <dbReference type="RuleBase" id="RU003784"/>
    </source>
</evidence>
<keyword evidence="7 10" id="KW-0067">ATP-binding</keyword>
<comment type="catalytic activity">
    <reaction evidence="9 10 11">
        <text>adenosine(37) in tRNA + dimethylallyl diphosphate = N(6)-dimethylallyladenosine(37) in tRNA + diphosphate</text>
        <dbReference type="Rhea" id="RHEA:26482"/>
        <dbReference type="Rhea" id="RHEA-COMP:10162"/>
        <dbReference type="Rhea" id="RHEA-COMP:10375"/>
        <dbReference type="ChEBI" id="CHEBI:33019"/>
        <dbReference type="ChEBI" id="CHEBI:57623"/>
        <dbReference type="ChEBI" id="CHEBI:74411"/>
        <dbReference type="ChEBI" id="CHEBI:74415"/>
        <dbReference type="EC" id="2.5.1.75"/>
    </reaction>
</comment>
<feature type="region of interest" description="Interaction with substrate tRNA" evidence="10">
    <location>
        <begin position="154"/>
        <end position="158"/>
    </location>
</feature>
<dbReference type="GO" id="GO:0052381">
    <property type="term" value="F:tRNA dimethylallyltransferase activity"/>
    <property type="evidence" value="ECO:0007669"/>
    <property type="project" value="UniProtKB-UniRule"/>
</dbReference>
<dbReference type="InterPro" id="IPR027417">
    <property type="entry name" value="P-loop_NTPase"/>
</dbReference>
<organism evidence="14 15">
    <name type="scientific">Porphyromonas loveana</name>
    <dbReference type="NCBI Taxonomy" id="1884669"/>
    <lineage>
        <taxon>Bacteria</taxon>
        <taxon>Pseudomonadati</taxon>
        <taxon>Bacteroidota</taxon>
        <taxon>Bacteroidia</taxon>
        <taxon>Bacteroidales</taxon>
        <taxon>Porphyromonadaceae</taxon>
        <taxon>Porphyromonas</taxon>
    </lineage>
</organism>
<evidence type="ECO:0000256" key="5">
    <source>
        <dbReference type="ARBA" id="ARBA00022694"/>
    </source>
</evidence>